<name>A0A915D1J6_9BILA</name>
<protein>
    <submittedName>
        <fullName evidence="2">Uncharacterized protein</fullName>
    </submittedName>
</protein>
<keyword evidence="1" id="KW-1185">Reference proteome</keyword>
<dbReference type="WBParaSite" id="jg14863">
    <property type="protein sequence ID" value="jg14863"/>
    <property type="gene ID" value="jg14863"/>
</dbReference>
<accession>A0A915D1J6</accession>
<reference evidence="2" key="1">
    <citation type="submission" date="2022-11" db="UniProtKB">
        <authorList>
            <consortium name="WormBaseParasite"/>
        </authorList>
    </citation>
    <scope>IDENTIFICATION</scope>
</reference>
<dbReference type="Proteomes" id="UP000887574">
    <property type="component" value="Unplaced"/>
</dbReference>
<evidence type="ECO:0000313" key="1">
    <source>
        <dbReference type="Proteomes" id="UP000887574"/>
    </source>
</evidence>
<sequence>MILLLDGRGMPTEVGQGIFPTKSLAPDRLRSQRAALGKEASVFPLFFFMHSTQYTQCQRFDYMEMFLCKGKEEIKANIFSSPTTPSTKSNKMFIVSSSNLMASFSGHLNMHEMPGTSGLEIGQDAADELKHLNLGASCSHTNQNNHCIVEAKQVEMDFATLTNQPFQLTITAPNRKILPCQAGCGHGHWVFELCTFSFDSNQKTIINKTEEKIYLDGVGSLFFTVDDNLTIRLSSQEFLRLPSASQCCSKNKKQ</sequence>
<evidence type="ECO:0000313" key="2">
    <source>
        <dbReference type="WBParaSite" id="jg14863"/>
    </source>
</evidence>
<dbReference type="AlphaFoldDB" id="A0A915D1J6"/>
<proteinExistence type="predicted"/>
<organism evidence="1 2">
    <name type="scientific">Ditylenchus dipsaci</name>
    <dbReference type="NCBI Taxonomy" id="166011"/>
    <lineage>
        <taxon>Eukaryota</taxon>
        <taxon>Metazoa</taxon>
        <taxon>Ecdysozoa</taxon>
        <taxon>Nematoda</taxon>
        <taxon>Chromadorea</taxon>
        <taxon>Rhabditida</taxon>
        <taxon>Tylenchina</taxon>
        <taxon>Tylenchomorpha</taxon>
        <taxon>Sphaerularioidea</taxon>
        <taxon>Anguinidae</taxon>
        <taxon>Anguininae</taxon>
        <taxon>Ditylenchus</taxon>
    </lineage>
</organism>